<dbReference type="PANTHER" id="PTHR43436:SF1">
    <property type="entry name" value="TRANSCRIPTIONAL REGULATORY PROTEIN"/>
    <property type="match status" value="1"/>
</dbReference>
<dbReference type="GO" id="GO:0003700">
    <property type="term" value="F:DNA-binding transcription factor activity"/>
    <property type="evidence" value="ECO:0007669"/>
    <property type="project" value="InterPro"/>
</dbReference>
<evidence type="ECO:0000256" key="1">
    <source>
        <dbReference type="ARBA" id="ARBA00023015"/>
    </source>
</evidence>
<gene>
    <name evidence="4" type="ORF">BWD09_09905</name>
</gene>
<dbReference type="Pfam" id="PF12833">
    <property type="entry name" value="HTH_18"/>
    <property type="match status" value="1"/>
</dbReference>
<protein>
    <recommendedName>
        <fullName evidence="3">HTH araC/xylS-type domain-containing protein</fullName>
    </recommendedName>
</protein>
<organism evidence="4 5">
    <name type="scientific">Neisseria dentiae</name>
    <dbReference type="NCBI Taxonomy" id="194197"/>
    <lineage>
        <taxon>Bacteria</taxon>
        <taxon>Pseudomonadati</taxon>
        <taxon>Pseudomonadota</taxon>
        <taxon>Betaproteobacteria</taxon>
        <taxon>Neisseriales</taxon>
        <taxon>Neisseriaceae</taxon>
        <taxon>Neisseria</taxon>
    </lineage>
</organism>
<proteinExistence type="predicted"/>
<dbReference type="InterPro" id="IPR018060">
    <property type="entry name" value="HTH_AraC"/>
</dbReference>
<comment type="caution">
    <text evidence="4">The sequence shown here is derived from an EMBL/GenBank/DDBJ whole genome shotgun (WGS) entry which is preliminary data.</text>
</comment>
<dbReference type="PANTHER" id="PTHR43436">
    <property type="entry name" value="ARAC-FAMILY TRANSCRIPTIONAL REGULATOR"/>
    <property type="match status" value="1"/>
</dbReference>
<dbReference type="EMBL" id="MTBO01000030">
    <property type="protein sequence ID" value="OSI14740.1"/>
    <property type="molecule type" value="Genomic_DNA"/>
</dbReference>
<dbReference type="SMART" id="SM00342">
    <property type="entry name" value="HTH_ARAC"/>
    <property type="match status" value="1"/>
</dbReference>
<dbReference type="AlphaFoldDB" id="A0A1X3D4A6"/>
<dbReference type="GeneID" id="94580991"/>
<dbReference type="Gene3D" id="1.10.10.60">
    <property type="entry name" value="Homeodomain-like"/>
    <property type="match status" value="2"/>
</dbReference>
<dbReference type="InterPro" id="IPR009057">
    <property type="entry name" value="Homeodomain-like_sf"/>
</dbReference>
<dbReference type="STRING" id="194197.BWD09_09905"/>
<dbReference type="Proteomes" id="UP000193118">
    <property type="component" value="Unassembled WGS sequence"/>
</dbReference>
<dbReference type="OrthoDB" id="8584243at2"/>
<keyword evidence="2" id="KW-0804">Transcription</keyword>
<accession>A0A1X3D4A6</accession>
<dbReference type="InterPro" id="IPR009594">
    <property type="entry name" value="Tscrpt_reg_HTH_AraC_N"/>
</dbReference>
<sequence length="296" mass="32276">MAAAYQTLARLAEKIARNDGKTATAVSSLSVYRHSTPVYSLPCLYPQGLVLALQGSKTVCCGQDSLTYRVGECLFAGADLSTLSYVPECSPAQPYLGLVIELDWHLLARAAAELPDGGANGHGGIPLAIVPADEKLLAAVARLLELTGEPDLLPHLAPLIEAEIAYRLLSGGSRAHLRRMLTARSQQISRVAAWLKQHYREKTSLSDLAAMAHMSESSFRQHFHRLIGTSPMQYQKQLRLQQARQLLLSEHITAAQAAAAVGYESPSQFSREYRRFFGLPPAADTGRDLCKIQITI</sequence>
<name>A0A1X3D4A6_9NEIS</name>
<dbReference type="SUPFAM" id="SSF46689">
    <property type="entry name" value="Homeodomain-like"/>
    <property type="match status" value="2"/>
</dbReference>
<keyword evidence="5" id="KW-1185">Reference proteome</keyword>
<feature type="domain" description="HTH araC/xylS-type" evidence="3">
    <location>
        <begin position="189"/>
        <end position="287"/>
    </location>
</feature>
<evidence type="ECO:0000313" key="4">
    <source>
        <dbReference type="EMBL" id="OSI14740.1"/>
    </source>
</evidence>
<keyword evidence="1" id="KW-0805">Transcription regulation</keyword>
<evidence type="ECO:0000313" key="5">
    <source>
        <dbReference type="Proteomes" id="UP000193118"/>
    </source>
</evidence>
<dbReference type="GO" id="GO:0043565">
    <property type="term" value="F:sequence-specific DNA binding"/>
    <property type="evidence" value="ECO:0007669"/>
    <property type="project" value="InterPro"/>
</dbReference>
<evidence type="ECO:0000256" key="2">
    <source>
        <dbReference type="ARBA" id="ARBA00023163"/>
    </source>
</evidence>
<dbReference type="RefSeq" id="WP_085366638.1">
    <property type="nucleotide sequence ID" value="NZ_CAUJPZ010000036.1"/>
</dbReference>
<evidence type="ECO:0000259" key="3">
    <source>
        <dbReference type="PROSITE" id="PS01124"/>
    </source>
</evidence>
<dbReference type="PROSITE" id="PS01124">
    <property type="entry name" value="HTH_ARAC_FAMILY_2"/>
    <property type="match status" value="1"/>
</dbReference>
<dbReference type="Pfam" id="PF06719">
    <property type="entry name" value="AraC_N"/>
    <property type="match status" value="1"/>
</dbReference>
<reference evidence="5" key="1">
    <citation type="submission" date="2017-01" db="EMBL/GenBank/DDBJ databases">
        <authorList>
            <person name="Wolfgang W.J."/>
            <person name="Cole J."/>
            <person name="Wroblewski D."/>
            <person name="Mcginnis J."/>
            <person name="Musser K.A."/>
        </authorList>
    </citation>
    <scope>NUCLEOTIDE SEQUENCE [LARGE SCALE GENOMIC DNA]</scope>
    <source>
        <strain evidence="5">DSM 19151</strain>
    </source>
</reference>